<dbReference type="AlphaFoldDB" id="A0A1G4XJJ5"/>
<dbReference type="RefSeq" id="WP_139164741.1">
    <property type="nucleotide sequence ID" value="NZ_FMUI01000002.1"/>
</dbReference>
<dbReference type="EMBL" id="FMUI01000002">
    <property type="protein sequence ID" value="SCX41287.1"/>
    <property type="molecule type" value="Genomic_DNA"/>
</dbReference>
<organism evidence="1 2">
    <name type="scientific">Kosakonia sacchari</name>
    <dbReference type="NCBI Taxonomy" id="1158459"/>
    <lineage>
        <taxon>Bacteria</taxon>
        <taxon>Pseudomonadati</taxon>
        <taxon>Pseudomonadota</taxon>
        <taxon>Gammaproteobacteria</taxon>
        <taxon>Enterobacterales</taxon>
        <taxon>Enterobacteriaceae</taxon>
        <taxon>Kosakonia</taxon>
    </lineage>
</organism>
<comment type="caution">
    <text evidence="1">The sequence shown here is derived from an EMBL/GenBank/DDBJ whole genome shotgun (WGS) entry which is preliminary data.</text>
</comment>
<protein>
    <submittedName>
        <fullName evidence="1">AAA domain-containing protein</fullName>
    </submittedName>
</protein>
<dbReference type="Proteomes" id="UP000183569">
    <property type="component" value="Unassembled WGS sequence"/>
</dbReference>
<sequence>MSIKAMIVKGLFGRLDYNLILESQDISIITGPNGYGKTMLLRIIDSILKNDFKNLSSIKFKSIYLSFVGGLSISIERNHTNLMITLSDLKADRVTVEHINEEISNDKDIYYVDDKGEKIELRLKSLDTKNDFLGLKPDVFLSYFGDITSIFIKAQ</sequence>
<dbReference type="Gene3D" id="3.40.50.300">
    <property type="entry name" value="P-loop containing nucleotide triphosphate hydrolases"/>
    <property type="match status" value="1"/>
</dbReference>
<dbReference type="SUPFAM" id="SSF52540">
    <property type="entry name" value="P-loop containing nucleoside triphosphate hydrolases"/>
    <property type="match status" value="1"/>
</dbReference>
<accession>A0A1G4XJJ5</accession>
<gene>
    <name evidence="1" type="ORF">SAMN02927897_01003</name>
</gene>
<name>A0A1G4XJJ5_9ENTR</name>
<dbReference type="InterPro" id="IPR027417">
    <property type="entry name" value="P-loop_NTPase"/>
</dbReference>
<evidence type="ECO:0000313" key="2">
    <source>
        <dbReference type="Proteomes" id="UP000183569"/>
    </source>
</evidence>
<reference evidence="1 2" key="1">
    <citation type="submission" date="2016-10" db="EMBL/GenBank/DDBJ databases">
        <authorList>
            <person name="Varghese N."/>
            <person name="Submissions S."/>
        </authorList>
    </citation>
    <scope>NUCLEOTIDE SEQUENCE [LARGE SCALE GENOMIC DNA]</scope>
    <source>
        <strain evidence="1 2">CGMCC 1.12102</strain>
    </source>
</reference>
<proteinExistence type="predicted"/>
<evidence type="ECO:0000313" key="1">
    <source>
        <dbReference type="EMBL" id="SCX41287.1"/>
    </source>
</evidence>